<organism evidence="2 3">
    <name type="scientific">Hymenobacter crusticola</name>
    <dbReference type="NCBI Taxonomy" id="1770526"/>
    <lineage>
        <taxon>Bacteria</taxon>
        <taxon>Pseudomonadati</taxon>
        <taxon>Bacteroidota</taxon>
        <taxon>Cytophagia</taxon>
        <taxon>Cytophagales</taxon>
        <taxon>Hymenobacteraceae</taxon>
        <taxon>Hymenobacter</taxon>
    </lineage>
</organism>
<name>A0A243WHS8_9BACT</name>
<keyword evidence="3" id="KW-1185">Reference proteome</keyword>
<reference evidence="2 3" key="1">
    <citation type="submission" date="2017-01" db="EMBL/GenBank/DDBJ databases">
        <title>A new Hymenobacter.</title>
        <authorList>
            <person name="Liang Y."/>
            <person name="Feng F."/>
        </authorList>
    </citation>
    <scope>NUCLEOTIDE SEQUENCE [LARGE SCALE GENOMIC DNA]</scope>
    <source>
        <strain evidence="2">MIMBbqt21</strain>
    </source>
</reference>
<dbReference type="AlphaFoldDB" id="A0A243WHS8"/>
<evidence type="ECO:0000313" key="2">
    <source>
        <dbReference type="EMBL" id="OUJ75369.1"/>
    </source>
</evidence>
<comment type="caution">
    <text evidence="2">The sequence shown here is derived from an EMBL/GenBank/DDBJ whole genome shotgun (WGS) entry which is preliminary data.</text>
</comment>
<dbReference type="SUPFAM" id="SSF101898">
    <property type="entry name" value="NHL repeat"/>
    <property type="match status" value="1"/>
</dbReference>
<dbReference type="OrthoDB" id="1116010at2"/>
<evidence type="ECO:0000256" key="1">
    <source>
        <dbReference type="SAM" id="MobiDB-lite"/>
    </source>
</evidence>
<accession>A0A243WHS8</accession>
<dbReference type="EMBL" id="MTSE01000002">
    <property type="protein sequence ID" value="OUJ75369.1"/>
    <property type="molecule type" value="Genomic_DNA"/>
</dbReference>
<dbReference type="Proteomes" id="UP000194873">
    <property type="component" value="Unassembled WGS sequence"/>
</dbReference>
<evidence type="ECO:0000313" key="3">
    <source>
        <dbReference type="Proteomes" id="UP000194873"/>
    </source>
</evidence>
<dbReference type="RefSeq" id="WP_086592916.1">
    <property type="nucleotide sequence ID" value="NZ_MTSE01000002.1"/>
</dbReference>
<evidence type="ECO:0008006" key="4">
    <source>
        <dbReference type="Google" id="ProtNLM"/>
    </source>
</evidence>
<protein>
    <recommendedName>
        <fullName evidence="4">NHL repeat containing protein</fullName>
    </recommendedName>
</protein>
<proteinExistence type="predicted"/>
<sequence>MGKLELKMSYWLKQFVIVSLLSTHYLLPARAQTSVPPAASVAPAGKPASSTPAYNATANTSQEAVDANGWKLVRTIKLARPGAASLDRRGNFYVADEQDNIHQYGPDGQALNLYSPPQPGHTAQIEAWNSAKILVFYDDRQEILLLDRFMTLITNVRLIDFLDGSIRVATLAPDDRLWLFNESDLTLRQFDPTLQRLMLSTPLDLIIGRSKPDFRFLRQYQNNLYLVDRTSGIFVFDNLGNYRKKLPFTGLNTVGFRGDELYYLAGNQVHFFQLYTFNERNVPLPAAAATAQQVLLGEQYAYIVTATGVLVYQVA</sequence>
<feature type="region of interest" description="Disordered" evidence="1">
    <location>
        <begin position="37"/>
        <end position="56"/>
    </location>
</feature>
<gene>
    <name evidence="2" type="ORF">BXP70_04970</name>
</gene>
<feature type="compositionally biased region" description="Low complexity" evidence="1">
    <location>
        <begin position="37"/>
        <end position="50"/>
    </location>
</feature>